<protein>
    <submittedName>
        <fullName evidence="3">Aspartic-type endopeptidase</fullName>
    </submittedName>
</protein>
<dbReference type="EMBL" id="FWEW01002069">
    <property type="protein sequence ID" value="SLM37993.1"/>
    <property type="molecule type" value="Genomic_DNA"/>
</dbReference>
<dbReference type="InterPro" id="IPR033121">
    <property type="entry name" value="PEPTIDASE_A1"/>
</dbReference>
<organism evidence="3 4">
    <name type="scientific">Lasallia pustulata</name>
    <dbReference type="NCBI Taxonomy" id="136370"/>
    <lineage>
        <taxon>Eukaryota</taxon>
        <taxon>Fungi</taxon>
        <taxon>Dikarya</taxon>
        <taxon>Ascomycota</taxon>
        <taxon>Pezizomycotina</taxon>
        <taxon>Lecanoromycetes</taxon>
        <taxon>OSLEUM clade</taxon>
        <taxon>Umbilicariomycetidae</taxon>
        <taxon>Umbilicariales</taxon>
        <taxon>Umbilicariaceae</taxon>
        <taxon>Lasallia</taxon>
    </lineage>
</organism>
<keyword evidence="4" id="KW-1185">Reference proteome</keyword>
<dbReference type="Proteomes" id="UP000192927">
    <property type="component" value="Unassembled WGS sequence"/>
</dbReference>
<dbReference type="PROSITE" id="PS51767">
    <property type="entry name" value="PEPTIDASE_A1"/>
    <property type="match status" value="1"/>
</dbReference>
<dbReference type="AlphaFoldDB" id="A0A1W5D4E3"/>
<dbReference type="SUPFAM" id="SSF50630">
    <property type="entry name" value="Acid proteases"/>
    <property type="match status" value="1"/>
</dbReference>
<feature type="compositionally biased region" description="Acidic residues" evidence="1">
    <location>
        <begin position="71"/>
        <end position="84"/>
    </location>
</feature>
<dbReference type="InterPro" id="IPR021109">
    <property type="entry name" value="Peptidase_aspartic_dom_sf"/>
</dbReference>
<accession>A0A1W5D4E3</accession>
<evidence type="ECO:0000313" key="3">
    <source>
        <dbReference type="EMBL" id="SLM37993.1"/>
    </source>
</evidence>
<evidence type="ECO:0000259" key="2">
    <source>
        <dbReference type="PROSITE" id="PS51767"/>
    </source>
</evidence>
<sequence>MDGILGLGRVSSNELGVSTVMEVLDQDHLLKENIIGIHLQRSSDGTKDGQITFGAVDKSKFNMMSYTDSTSEDSMWEIPADDAGELPTSSCR</sequence>
<evidence type="ECO:0000313" key="4">
    <source>
        <dbReference type="Proteomes" id="UP000192927"/>
    </source>
</evidence>
<feature type="domain" description="Peptidase A1" evidence="2">
    <location>
        <begin position="1"/>
        <end position="92"/>
    </location>
</feature>
<name>A0A1W5D4E3_9LECA</name>
<reference evidence="4" key="1">
    <citation type="submission" date="2017-03" db="EMBL/GenBank/DDBJ databases">
        <authorList>
            <person name="Sharma R."/>
            <person name="Thines M."/>
        </authorList>
    </citation>
    <scope>NUCLEOTIDE SEQUENCE [LARGE SCALE GENOMIC DNA]</scope>
</reference>
<feature type="region of interest" description="Disordered" evidence="1">
    <location>
        <begin position="71"/>
        <end position="92"/>
    </location>
</feature>
<proteinExistence type="predicted"/>
<dbReference type="Gene3D" id="2.40.70.10">
    <property type="entry name" value="Acid Proteases"/>
    <property type="match status" value="1"/>
</dbReference>
<evidence type="ECO:0000256" key="1">
    <source>
        <dbReference type="SAM" id="MobiDB-lite"/>
    </source>
</evidence>
<dbReference type="Pfam" id="PF00026">
    <property type="entry name" value="Asp"/>
    <property type="match status" value="1"/>
</dbReference>